<dbReference type="Pfam" id="PF09898">
    <property type="entry name" value="DUF2125"/>
    <property type="match status" value="1"/>
</dbReference>
<sequence length="337" mass="35332">MTATAVANRSSVSRKILWLAAGIALVSGLYSAGWFVAADQVEKRLTAYLTERQASGFGGECAEMEVRGFPFRIGLFCDKVRLDDTRHGASASFGALRSAAQVYQPGRAVIELDGPAEIRVSPGATISADWTLLHASLAATLSGVDRTSLAYDNLTGTARSPLTGKGLGFGASHGEIHLRQNGGDLDAALSIDKLDLRPGEGPSLAPPADVTMELTVAGKAEWLQAASFSPHMLRATSGELRQLTLDAGSGMSAKLSGPFSVDDQGLISGEFSLVIANIDSWRESLVKIIPGEAELLDNIANMLKALSGGRNEAIVKLNVRDGTAFLAFVPIGVLPAL</sequence>
<dbReference type="EMBL" id="LNQB01000068">
    <property type="protein sequence ID" value="OAP46568.1"/>
    <property type="molecule type" value="Genomic_DNA"/>
</dbReference>
<evidence type="ECO:0008006" key="3">
    <source>
        <dbReference type="Google" id="ProtNLM"/>
    </source>
</evidence>
<reference evidence="1 2" key="1">
    <citation type="submission" date="2015-11" db="EMBL/GenBank/DDBJ databases">
        <title>Ensifer anhuiense sp. nov., an effective nitrogen fixation bacterium with Glycine soja.</title>
        <authorList>
            <person name="Yan H."/>
            <person name="Chen W."/>
        </authorList>
    </citation>
    <scope>NUCLEOTIDE SEQUENCE [LARGE SCALE GENOMIC DNA]</scope>
    <source>
        <strain evidence="1 2">LMG 7837</strain>
    </source>
</reference>
<dbReference type="Proteomes" id="UP000078507">
    <property type="component" value="Unassembled WGS sequence"/>
</dbReference>
<dbReference type="InterPro" id="IPR018666">
    <property type="entry name" value="DUF2125"/>
</dbReference>
<organism evidence="1 2">
    <name type="scientific">Sinorhizobium saheli</name>
    <dbReference type="NCBI Taxonomy" id="36856"/>
    <lineage>
        <taxon>Bacteria</taxon>
        <taxon>Pseudomonadati</taxon>
        <taxon>Pseudomonadota</taxon>
        <taxon>Alphaproteobacteria</taxon>
        <taxon>Hyphomicrobiales</taxon>
        <taxon>Rhizobiaceae</taxon>
        <taxon>Sinorhizobium/Ensifer group</taxon>
        <taxon>Sinorhizobium</taxon>
    </lineage>
</organism>
<dbReference type="OrthoDB" id="7169664at2"/>
<evidence type="ECO:0000313" key="1">
    <source>
        <dbReference type="EMBL" id="OAP46568.1"/>
    </source>
</evidence>
<evidence type="ECO:0000313" key="2">
    <source>
        <dbReference type="Proteomes" id="UP000078507"/>
    </source>
</evidence>
<dbReference type="RefSeq" id="WP_066872592.1">
    <property type="nucleotide sequence ID" value="NZ_LNQB01000068.1"/>
</dbReference>
<proteinExistence type="predicted"/>
<dbReference type="AlphaFoldDB" id="A0A178YGC7"/>
<accession>A0A178YGC7</accession>
<protein>
    <recommendedName>
        <fullName evidence="3">DUF2125 domain-containing protein</fullName>
    </recommendedName>
</protein>
<name>A0A178YGC7_SINSA</name>
<gene>
    <name evidence="1" type="ORF">ATB98_14475</name>
</gene>
<keyword evidence="2" id="KW-1185">Reference proteome</keyword>
<comment type="caution">
    <text evidence="1">The sequence shown here is derived from an EMBL/GenBank/DDBJ whole genome shotgun (WGS) entry which is preliminary data.</text>
</comment>
<dbReference type="STRING" id="36856.ATB98_14475"/>